<keyword evidence="6" id="KW-0472">Membrane</keyword>
<dbReference type="Pfam" id="PF07690">
    <property type="entry name" value="MFS_1"/>
    <property type="match status" value="1"/>
</dbReference>
<accession>A0A380HP03</accession>
<feature type="domain" description="Major facilitator superfamily (MFS) profile" evidence="7">
    <location>
        <begin position="7"/>
        <end position="382"/>
    </location>
</feature>
<dbReference type="InterPro" id="IPR011701">
    <property type="entry name" value="MFS"/>
</dbReference>
<proteinExistence type="predicted"/>
<gene>
    <name evidence="8" type="primary">pbuE_3</name>
    <name evidence="8" type="ORF">NCTC7688_02627</name>
</gene>
<keyword evidence="8" id="KW-0762">Sugar transport</keyword>
<protein>
    <submittedName>
        <fullName evidence="8">Sugar transporter</fullName>
    </submittedName>
</protein>
<dbReference type="AlphaFoldDB" id="A0A380HP03"/>
<dbReference type="PANTHER" id="PTHR43124">
    <property type="entry name" value="PURINE EFFLUX PUMP PBUE"/>
    <property type="match status" value="1"/>
</dbReference>
<keyword evidence="3" id="KW-1003">Cell membrane</keyword>
<comment type="subcellular location">
    <subcellularLocation>
        <location evidence="1">Cell membrane</location>
        <topology evidence="1">Multi-pass membrane protein</topology>
    </subcellularLocation>
</comment>
<name>A0A380HP03_STASA</name>
<evidence type="ECO:0000313" key="8">
    <source>
        <dbReference type="EMBL" id="SUM84676.1"/>
    </source>
</evidence>
<keyword evidence="5" id="KW-1133">Transmembrane helix</keyword>
<evidence type="ECO:0000256" key="1">
    <source>
        <dbReference type="ARBA" id="ARBA00004651"/>
    </source>
</evidence>
<sequence>MMKNNKLIIFILTIGVFGILNTEMGFIGLIPQIAEHFNVSTSTAGWLVSVFAIGIAISGPIMPLLLSKIERKKVMIAVLVIFIISNIVSLFTTSFSILLIARIIPAIFHPVYIALAFSVASDSVNSKDAPKAVARVFIGVSAGMVVGVPIVNFLANQFNLYAALAFFALINMIVLILTIIFIPKMPAKKAVTYGTQLRVLKRPLTWLSIIVSILFNAAVFGVYSYLTDFLNIVTNAPSHAVSIILFLYGASNILGNVIAGKLLTTIPKKAIFLLPFSLIIIYVAMFGIGSFLIPMMMISVLWGILAGISANITQYVIISVAPDAPDLSNGIFLSAVNSGTTIGTFFGGIFIASLGSNFVIFIGILACMINILFIYLRNRELKQFEITS</sequence>
<dbReference type="InterPro" id="IPR050189">
    <property type="entry name" value="MFS_Efflux_Transporters"/>
</dbReference>
<evidence type="ECO:0000256" key="6">
    <source>
        <dbReference type="ARBA" id="ARBA00023136"/>
    </source>
</evidence>
<reference evidence="8 9" key="1">
    <citation type="submission" date="2018-06" db="EMBL/GenBank/DDBJ databases">
        <authorList>
            <consortium name="Pathogen Informatics"/>
            <person name="Doyle S."/>
        </authorList>
    </citation>
    <scope>NUCLEOTIDE SEQUENCE [LARGE SCALE GENOMIC DNA]</scope>
    <source>
        <strain evidence="8 9">NCTC7688</strain>
    </source>
</reference>
<dbReference type="EMBL" id="UHED01000001">
    <property type="protein sequence ID" value="SUM84676.1"/>
    <property type="molecule type" value="Genomic_DNA"/>
</dbReference>
<dbReference type="InterPro" id="IPR020846">
    <property type="entry name" value="MFS_dom"/>
</dbReference>
<dbReference type="GO" id="GO:0005886">
    <property type="term" value="C:plasma membrane"/>
    <property type="evidence" value="ECO:0007669"/>
    <property type="project" value="UniProtKB-SubCell"/>
</dbReference>
<dbReference type="InterPro" id="IPR036259">
    <property type="entry name" value="MFS_trans_sf"/>
</dbReference>
<dbReference type="GO" id="GO:0022857">
    <property type="term" value="F:transmembrane transporter activity"/>
    <property type="evidence" value="ECO:0007669"/>
    <property type="project" value="InterPro"/>
</dbReference>
<keyword evidence="2" id="KW-0813">Transport</keyword>
<organism evidence="8 9">
    <name type="scientific">Staphylococcus saprophyticus</name>
    <dbReference type="NCBI Taxonomy" id="29385"/>
    <lineage>
        <taxon>Bacteria</taxon>
        <taxon>Bacillati</taxon>
        <taxon>Bacillota</taxon>
        <taxon>Bacilli</taxon>
        <taxon>Bacillales</taxon>
        <taxon>Staphylococcaceae</taxon>
        <taxon>Staphylococcus</taxon>
    </lineage>
</organism>
<dbReference type="PROSITE" id="PS50850">
    <property type="entry name" value="MFS"/>
    <property type="match status" value="1"/>
</dbReference>
<keyword evidence="4" id="KW-0812">Transmembrane</keyword>
<dbReference type="Gene3D" id="1.20.1250.20">
    <property type="entry name" value="MFS general substrate transporter like domains"/>
    <property type="match status" value="2"/>
</dbReference>
<evidence type="ECO:0000256" key="3">
    <source>
        <dbReference type="ARBA" id="ARBA00022475"/>
    </source>
</evidence>
<evidence type="ECO:0000256" key="5">
    <source>
        <dbReference type="ARBA" id="ARBA00022989"/>
    </source>
</evidence>
<dbReference type="SUPFAM" id="SSF103473">
    <property type="entry name" value="MFS general substrate transporter"/>
    <property type="match status" value="1"/>
</dbReference>
<dbReference type="PANTHER" id="PTHR43124:SF3">
    <property type="entry name" value="CHLORAMPHENICOL EFFLUX PUMP RV0191"/>
    <property type="match status" value="1"/>
</dbReference>
<evidence type="ECO:0000256" key="4">
    <source>
        <dbReference type="ARBA" id="ARBA00022692"/>
    </source>
</evidence>
<dbReference type="CDD" id="cd17324">
    <property type="entry name" value="MFS_NepI_like"/>
    <property type="match status" value="1"/>
</dbReference>
<evidence type="ECO:0000313" key="9">
    <source>
        <dbReference type="Proteomes" id="UP000254707"/>
    </source>
</evidence>
<evidence type="ECO:0000259" key="7">
    <source>
        <dbReference type="PROSITE" id="PS50850"/>
    </source>
</evidence>
<evidence type="ECO:0000256" key="2">
    <source>
        <dbReference type="ARBA" id="ARBA00022448"/>
    </source>
</evidence>
<dbReference type="Proteomes" id="UP000254707">
    <property type="component" value="Unassembled WGS sequence"/>
</dbReference>